<reference evidence="2" key="1">
    <citation type="submission" date="2017-05" db="EMBL/GenBank/DDBJ databases">
        <authorList>
            <person name="Macchi M."/>
            <person name="Festa S."/>
            <person name="Coppotelli B.M."/>
            <person name="Morelli I.S."/>
        </authorList>
    </citation>
    <scope>NUCLEOTIDE SEQUENCE [LARGE SCALE GENOMIC DNA]</scope>
    <source>
        <strain evidence="2">I</strain>
    </source>
</reference>
<comment type="caution">
    <text evidence="1">The sequence shown here is derived from an EMBL/GenBank/DDBJ whole genome shotgun (WGS) entry which is preliminary data.</text>
</comment>
<evidence type="ECO:0000313" key="2">
    <source>
        <dbReference type="Proteomes" id="UP000196655"/>
    </source>
</evidence>
<keyword evidence="2" id="KW-1185">Reference proteome</keyword>
<dbReference type="EMBL" id="NHON01000002">
    <property type="protein sequence ID" value="OWJ68813.1"/>
    <property type="molecule type" value="Genomic_DNA"/>
</dbReference>
<dbReference type="Proteomes" id="UP000196655">
    <property type="component" value="Unassembled WGS sequence"/>
</dbReference>
<name>A0A211ZU91_9PROT</name>
<dbReference type="RefSeq" id="WP_088149258.1">
    <property type="nucleotide sequence ID" value="NZ_NHON01000002.1"/>
</dbReference>
<protein>
    <submittedName>
        <fullName evidence="1">Uncharacterized protein</fullName>
    </submittedName>
</protein>
<dbReference type="OrthoDB" id="7574088at2"/>
<organism evidence="1 2">
    <name type="scientific">Inquilinus limosus</name>
    <dbReference type="NCBI Taxonomy" id="171674"/>
    <lineage>
        <taxon>Bacteria</taxon>
        <taxon>Pseudomonadati</taxon>
        <taxon>Pseudomonadota</taxon>
        <taxon>Alphaproteobacteria</taxon>
        <taxon>Rhodospirillales</taxon>
        <taxon>Rhodospirillaceae</taxon>
        <taxon>Inquilinus</taxon>
    </lineage>
</organism>
<evidence type="ECO:0000313" key="1">
    <source>
        <dbReference type="EMBL" id="OWJ68813.1"/>
    </source>
</evidence>
<dbReference type="AlphaFoldDB" id="A0A211ZU91"/>
<gene>
    <name evidence="1" type="ORF">BWR60_01570</name>
</gene>
<accession>A0A211ZU91</accession>
<proteinExistence type="predicted"/>
<sequence>MALAAGTVQSGGLTTAAIASVFTIGYVARMLGGDEDWLFELSINMFPEDGSLHVYGVGEDGVTAFTRDGIENLQQIIADQRAAGRAPSKPRSPE</sequence>